<keyword evidence="2 4" id="KW-0479">Metal-binding</keyword>
<evidence type="ECO:0000256" key="4">
    <source>
        <dbReference type="PROSITE-ProRule" id="PRU00433"/>
    </source>
</evidence>
<dbReference type="GO" id="GO:0020037">
    <property type="term" value="F:heme binding"/>
    <property type="evidence" value="ECO:0007669"/>
    <property type="project" value="InterPro"/>
</dbReference>
<reference evidence="7 8" key="1">
    <citation type="submission" date="2011-08" db="EMBL/GenBank/DDBJ databases">
        <authorList>
            <person name="Weinstock G."/>
            <person name="Sodergren E."/>
            <person name="Clifton S."/>
            <person name="Fulton L."/>
            <person name="Fulton B."/>
            <person name="Courtney L."/>
            <person name="Fronick C."/>
            <person name="Harrison M."/>
            <person name="Strong C."/>
            <person name="Farmer C."/>
            <person name="Delahaunty K."/>
            <person name="Markovic C."/>
            <person name="Hall O."/>
            <person name="Minx P."/>
            <person name="Tomlinson C."/>
            <person name="Mitreva M."/>
            <person name="Hou S."/>
            <person name="Chen J."/>
            <person name="Wollam A."/>
            <person name="Pepin K.H."/>
            <person name="Johnson M."/>
            <person name="Bhonagiri V."/>
            <person name="Zhang X."/>
            <person name="Suruliraj S."/>
            <person name="Warren W."/>
            <person name="Chinwalla A."/>
            <person name="Mardis E.R."/>
            <person name="Wilson R.K."/>
        </authorList>
    </citation>
    <scope>NUCLEOTIDE SEQUENCE [LARGE SCALE GENOMIC DNA]</scope>
    <source>
        <strain evidence="7 8">DP7</strain>
    </source>
</reference>
<dbReference type="Proteomes" id="UP000004416">
    <property type="component" value="Unassembled WGS sequence"/>
</dbReference>
<protein>
    <recommendedName>
        <fullName evidence="6">Cytochrome c domain-containing protein</fullName>
    </recommendedName>
</protein>
<evidence type="ECO:0000313" key="8">
    <source>
        <dbReference type="Proteomes" id="UP000004416"/>
    </source>
</evidence>
<evidence type="ECO:0000256" key="2">
    <source>
        <dbReference type="ARBA" id="ARBA00022723"/>
    </source>
</evidence>
<dbReference type="Gene3D" id="1.10.760.10">
    <property type="entry name" value="Cytochrome c-like domain"/>
    <property type="match status" value="1"/>
</dbReference>
<comment type="caution">
    <text evidence="7">The sequence shown here is derived from an EMBL/GenBank/DDBJ whole genome shotgun (WGS) entry which is preliminary data.</text>
</comment>
<dbReference type="PROSITE" id="PS51007">
    <property type="entry name" value="CYTC"/>
    <property type="match status" value="1"/>
</dbReference>
<proteinExistence type="predicted"/>
<keyword evidence="5" id="KW-0472">Membrane</keyword>
<dbReference type="GO" id="GO:0009055">
    <property type="term" value="F:electron transfer activity"/>
    <property type="evidence" value="ECO:0007669"/>
    <property type="project" value="InterPro"/>
</dbReference>
<evidence type="ECO:0000259" key="6">
    <source>
        <dbReference type="PROSITE" id="PS51007"/>
    </source>
</evidence>
<feature type="domain" description="Cytochrome c" evidence="6">
    <location>
        <begin position="55"/>
        <end position="118"/>
    </location>
</feature>
<feature type="transmembrane region" description="Helical" evidence="5">
    <location>
        <begin position="25"/>
        <end position="47"/>
    </location>
</feature>
<name>G9XH14_DESHA</name>
<dbReference type="HOGENOM" id="CLU_2245580_0_0_9"/>
<evidence type="ECO:0000256" key="5">
    <source>
        <dbReference type="SAM" id="Phobius"/>
    </source>
</evidence>
<evidence type="ECO:0000256" key="3">
    <source>
        <dbReference type="ARBA" id="ARBA00023004"/>
    </source>
</evidence>
<accession>G9XH14</accession>
<evidence type="ECO:0000256" key="1">
    <source>
        <dbReference type="ARBA" id="ARBA00022617"/>
    </source>
</evidence>
<keyword evidence="3 4" id="KW-0408">Iron</keyword>
<organism evidence="7 8">
    <name type="scientific">Desulfitobacterium hafniense DP7</name>
    <dbReference type="NCBI Taxonomy" id="537010"/>
    <lineage>
        <taxon>Bacteria</taxon>
        <taxon>Bacillati</taxon>
        <taxon>Bacillota</taxon>
        <taxon>Clostridia</taxon>
        <taxon>Eubacteriales</taxon>
        <taxon>Desulfitobacteriaceae</taxon>
        <taxon>Desulfitobacterium</taxon>
    </lineage>
</organism>
<gene>
    <name evidence="7" type="ORF">HMPREF0322_00237</name>
</gene>
<dbReference type="InterPro" id="IPR036909">
    <property type="entry name" value="Cyt_c-like_dom_sf"/>
</dbReference>
<keyword evidence="5" id="KW-1133">Transmembrane helix</keyword>
<sequence>MLLLEDGQRRLNHLRGLVTGKLSKALGLNMVVVGLVMGFALFASYAVPLPEKAEAAGQAGYLTFQSTCTACHTVDTVQNYQGSSTWPEIIGLMKGYGAFMQEEEEAEILQYLEEAYPR</sequence>
<dbReference type="InterPro" id="IPR009056">
    <property type="entry name" value="Cyt_c-like_dom"/>
</dbReference>
<dbReference type="AlphaFoldDB" id="G9XH14"/>
<dbReference type="SUPFAM" id="SSF46626">
    <property type="entry name" value="Cytochrome c"/>
    <property type="match status" value="1"/>
</dbReference>
<keyword evidence="5" id="KW-0812">Transmembrane</keyword>
<evidence type="ECO:0000313" key="7">
    <source>
        <dbReference type="EMBL" id="EHL09051.1"/>
    </source>
</evidence>
<dbReference type="PATRIC" id="fig|537010.4.peg.223"/>
<dbReference type="GO" id="GO:0046872">
    <property type="term" value="F:metal ion binding"/>
    <property type="evidence" value="ECO:0007669"/>
    <property type="project" value="UniProtKB-KW"/>
</dbReference>
<keyword evidence="1 4" id="KW-0349">Heme</keyword>
<dbReference type="EMBL" id="AFZX01000006">
    <property type="protein sequence ID" value="EHL09051.1"/>
    <property type="molecule type" value="Genomic_DNA"/>
</dbReference>